<dbReference type="Proteomes" id="UP001273505">
    <property type="component" value="Unassembled WGS sequence"/>
</dbReference>
<dbReference type="Pfam" id="PF20613">
    <property type="entry name" value="HipA_2"/>
    <property type="match status" value="1"/>
</dbReference>
<sequence length="239" mass="27567">MEITEILRKLEQGKANPYLCVAEDKRQYVVKGRSATSRGMISEYLCAKLGQDFGLPIPECKILDLSYELVEIDSNWERHLGGGPVFGSMFIAQTQEVNREIISKIHHQVLRDLRVFDYWIKNDDRNFTPIGGNPNLFFRSQDEMVVVVDHNLAFDTKFDLESFKKLHVSANAGLRQELAGVMDEDYKQRMNQAMDNFDGYCDNLPPVWLDADSNGSGWVAHIKRQLLEFKEDLFWEALK</sequence>
<evidence type="ECO:0000313" key="3">
    <source>
        <dbReference type="Proteomes" id="UP001273505"/>
    </source>
</evidence>
<dbReference type="InterPro" id="IPR046748">
    <property type="entry name" value="HipA_2"/>
</dbReference>
<protein>
    <submittedName>
        <fullName evidence="2">HipA family kinase</fullName>
    </submittedName>
</protein>
<keyword evidence="3" id="KW-1185">Reference proteome</keyword>
<name>A0ABU4RUW5_9GAMM</name>
<keyword evidence="2" id="KW-0808">Transferase</keyword>
<proteinExistence type="predicted"/>
<reference evidence="2 3" key="1">
    <citation type="submission" date="2023-11" db="EMBL/GenBank/DDBJ databases">
        <title>Gilvimarinus fulvus sp. nov., isolated from the surface of Kelp.</title>
        <authorList>
            <person name="Sun Y.Y."/>
            <person name="Gong Y."/>
            <person name="Du Z.J."/>
        </authorList>
    </citation>
    <scope>NUCLEOTIDE SEQUENCE [LARGE SCALE GENOMIC DNA]</scope>
    <source>
        <strain evidence="2 3">SDUM040013</strain>
    </source>
</reference>
<organism evidence="2 3">
    <name type="scientific">Gilvimarinus gilvus</name>
    <dbReference type="NCBI Taxonomy" id="3058038"/>
    <lineage>
        <taxon>Bacteria</taxon>
        <taxon>Pseudomonadati</taxon>
        <taxon>Pseudomonadota</taxon>
        <taxon>Gammaproteobacteria</taxon>
        <taxon>Cellvibrionales</taxon>
        <taxon>Cellvibrionaceae</taxon>
        <taxon>Gilvimarinus</taxon>
    </lineage>
</organism>
<evidence type="ECO:0000313" key="2">
    <source>
        <dbReference type="EMBL" id="MDX6848668.1"/>
    </source>
</evidence>
<comment type="caution">
    <text evidence="2">The sequence shown here is derived from an EMBL/GenBank/DDBJ whole genome shotgun (WGS) entry which is preliminary data.</text>
</comment>
<dbReference type="RefSeq" id="WP_302724129.1">
    <property type="nucleotide sequence ID" value="NZ_JAULRU010000731.1"/>
</dbReference>
<gene>
    <name evidence="2" type="ORF">SCD92_04805</name>
</gene>
<dbReference type="GO" id="GO:0016301">
    <property type="term" value="F:kinase activity"/>
    <property type="evidence" value="ECO:0007669"/>
    <property type="project" value="UniProtKB-KW"/>
</dbReference>
<evidence type="ECO:0000259" key="1">
    <source>
        <dbReference type="Pfam" id="PF20613"/>
    </source>
</evidence>
<keyword evidence="2" id="KW-0418">Kinase</keyword>
<dbReference type="EMBL" id="JAXAFO010000006">
    <property type="protein sequence ID" value="MDX6848668.1"/>
    <property type="molecule type" value="Genomic_DNA"/>
</dbReference>
<accession>A0ABU4RUW5</accession>
<feature type="domain" description="HipA-like kinase" evidence="1">
    <location>
        <begin position="3"/>
        <end position="237"/>
    </location>
</feature>